<dbReference type="Proteomes" id="UP000603453">
    <property type="component" value="Unassembled WGS sequence"/>
</dbReference>
<sequence length="655" mass="72013">MSNNPKAFYNQSDYNTGGGSRTPINHKPDQVSASDLLPPPPYSPDPTRKSSDSTATYGSTEQQVGLLSQDSQPFSPSSKKKLPNREAPNQQQSSSNPHQEHLAVPIGYERSPPSGRRRANGDPGCCRKWCKYLFAAILIWLVLLTYTNKFDFFPPSNTPPRAVCRNDAVSWQKLPRTINFEKNIEIELVGQVSGGRVVLTPTKDRHGGTISSEIQFTPSSLDEQMTYDIQPDGDTTKLLLTMPPHISGDDCINLNMEIRLPYSADLVRLNMRNVDVLVLPFVKSVDTVDIKTSNGKIESESWSGESLKLVTSNADIKVGSLLSGGSVYIENSNGAIYMSNTVEAKDTLDVRNSNGLIEALGTITADNSISIRTSNDNVRLESLFSDDVFVESSNGPIQIERVESKTQVTVKSSNAPISLNVAGEKNNKVVVLTSEGEINLHMTNEFEGHFVASTSNGQVTIDDDTGIEYQDNLDYLKRGERYRRGKGDLTATSSNANEKQFEAIADQNTGFHHFASACLDTIRLQAWKKGNCSDNKEGDATKFVDKLSFSNLAPWLENKKATNSERFSQTSLYLRLASSIIAVTFSRQVVSVLFKNLVHQDGLSSRTNLVDIVGVPQIVLLCKHILVIAYLSNILTSHGANLHSSQIKYAVLVLV</sequence>
<name>A0A8H7QNY5_9FUNG</name>
<evidence type="ECO:0008006" key="4">
    <source>
        <dbReference type="Google" id="ProtNLM"/>
    </source>
</evidence>
<dbReference type="EMBL" id="JAEPRD010000179">
    <property type="protein sequence ID" value="KAG2195120.1"/>
    <property type="molecule type" value="Genomic_DNA"/>
</dbReference>
<keyword evidence="3" id="KW-1185">Reference proteome</keyword>
<proteinExistence type="predicted"/>
<evidence type="ECO:0000256" key="1">
    <source>
        <dbReference type="SAM" id="MobiDB-lite"/>
    </source>
</evidence>
<reference evidence="2" key="1">
    <citation type="submission" date="2020-12" db="EMBL/GenBank/DDBJ databases">
        <title>Metabolic potential, ecology and presence of endohyphal bacteria is reflected in genomic diversity of Mucoromycotina.</title>
        <authorList>
            <person name="Muszewska A."/>
            <person name="Okrasinska A."/>
            <person name="Steczkiewicz K."/>
            <person name="Drgas O."/>
            <person name="Orlowska M."/>
            <person name="Perlinska-Lenart U."/>
            <person name="Aleksandrzak-Piekarczyk T."/>
            <person name="Szatraj K."/>
            <person name="Zielenkiewicz U."/>
            <person name="Pilsyk S."/>
            <person name="Malc E."/>
            <person name="Mieczkowski P."/>
            <person name="Kruszewska J.S."/>
            <person name="Biernat P."/>
            <person name="Pawlowska J."/>
        </authorList>
    </citation>
    <scope>NUCLEOTIDE SEQUENCE</scope>
    <source>
        <strain evidence="2">WA0000017839</strain>
    </source>
</reference>
<evidence type="ECO:0000313" key="3">
    <source>
        <dbReference type="Proteomes" id="UP000603453"/>
    </source>
</evidence>
<dbReference type="AlphaFoldDB" id="A0A8H7QNY5"/>
<protein>
    <recommendedName>
        <fullName evidence="4">Adhesin domain-containing protein</fullName>
    </recommendedName>
</protein>
<feature type="compositionally biased region" description="Polar residues" evidence="1">
    <location>
        <begin position="52"/>
        <end position="77"/>
    </location>
</feature>
<gene>
    <name evidence="2" type="ORF">INT47_006984</name>
</gene>
<feature type="compositionally biased region" description="Polar residues" evidence="1">
    <location>
        <begin position="1"/>
        <end position="15"/>
    </location>
</feature>
<dbReference type="OrthoDB" id="5570013at2759"/>
<accession>A0A8H7QNY5</accession>
<comment type="caution">
    <text evidence="2">The sequence shown here is derived from an EMBL/GenBank/DDBJ whole genome shotgun (WGS) entry which is preliminary data.</text>
</comment>
<feature type="region of interest" description="Disordered" evidence="1">
    <location>
        <begin position="1"/>
        <end position="121"/>
    </location>
</feature>
<organism evidence="2 3">
    <name type="scientific">Mucor saturninus</name>
    <dbReference type="NCBI Taxonomy" id="64648"/>
    <lineage>
        <taxon>Eukaryota</taxon>
        <taxon>Fungi</taxon>
        <taxon>Fungi incertae sedis</taxon>
        <taxon>Mucoromycota</taxon>
        <taxon>Mucoromycotina</taxon>
        <taxon>Mucoromycetes</taxon>
        <taxon>Mucorales</taxon>
        <taxon>Mucorineae</taxon>
        <taxon>Mucoraceae</taxon>
        <taxon>Mucor</taxon>
    </lineage>
</organism>
<evidence type="ECO:0000313" key="2">
    <source>
        <dbReference type="EMBL" id="KAG2195120.1"/>
    </source>
</evidence>